<organism evidence="1 2">
    <name type="scientific">Nosema bombycis (strain CQ1 / CVCC 102059)</name>
    <name type="common">Microsporidian parasite</name>
    <name type="synonym">Pebrine of silkworm</name>
    <dbReference type="NCBI Taxonomy" id="578461"/>
    <lineage>
        <taxon>Eukaryota</taxon>
        <taxon>Fungi</taxon>
        <taxon>Fungi incertae sedis</taxon>
        <taxon>Microsporidia</taxon>
        <taxon>Nosematidae</taxon>
        <taxon>Nosema</taxon>
    </lineage>
</organism>
<dbReference type="EMBL" id="KB909375">
    <property type="protein sequence ID" value="EOB12305.1"/>
    <property type="molecule type" value="Genomic_DNA"/>
</dbReference>
<protein>
    <submittedName>
        <fullName evidence="1">Uncharacterized protein</fullName>
    </submittedName>
</protein>
<name>R0ME04_NOSB1</name>
<dbReference type="AlphaFoldDB" id="R0ME04"/>
<reference evidence="1 2" key="1">
    <citation type="journal article" date="2013" name="BMC Genomics">
        <title>Comparative genomics of parasitic silkworm microsporidia reveal an association between genome expansion and host adaptation.</title>
        <authorList>
            <person name="Pan G."/>
            <person name="Xu J."/>
            <person name="Li T."/>
            <person name="Xia Q."/>
            <person name="Liu S.L."/>
            <person name="Zhang G."/>
            <person name="Li S."/>
            <person name="Li C."/>
            <person name="Liu H."/>
            <person name="Yang L."/>
            <person name="Liu T."/>
            <person name="Zhang X."/>
            <person name="Wu Z."/>
            <person name="Fan W."/>
            <person name="Dang X."/>
            <person name="Xiang H."/>
            <person name="Tao M."/>
            <person name="Li Y."/>
            <person name="Hu J."/>
            <person name="Li Z."/>
            <person name="Lin L."/>
            <person name="Luo J."/>
            <person name="Geng L."/>
            <person name="Wang L."/>
            <person name="Long M."/>
            <person name="Wan Y."/>
            <person name="He N."/>
            <person name="Zhang Z."/>
            <person name="Lu C."/>
            <person name="Keeling P.J."/>
            <person name="Wang J."/>
            <person name="Xiang Z."/>
            <person name="Zhou Z."/>
        </authorList>
    </citation>
    <scope>NUCLEOTIDE SEQUENCE [LARGE SCALE GENOMIC DNA]</scope>
    <source>
        <strain evidence="2">CQ1 / CVCC 102059</strain>
    </source>
</reference>
<evidence type="ECO:0000313" key="1">
    <source>
        <dbReference type="EMBL" id="EOB12305.1"/>
    </source>
</evidence>
<keyword evidence="2" id="KW-1185">Reference proteome</keyword>
<gene>
    <name evidence="1" type="ORF">NBO_467g0006</name>
</gene>
<evidence type="ECO:0000313" key="2">
    <source>
        <dbReference type="Proteomes" id="UP000016927"/>
    </source>
</evidence>
<dbReference type="VEuPathDB" id="MicrosporidiaDB:NBO_467g0006"/>
<proteinExistence type="predicted"/>
<sequence length="147" mass="17612">MPPPHTTMNNSFYLNSNLDYFLDVDILKSNEELIKTLINCGLEDCDTLKLRKVFEKMKYTEKEIEDYGLKRVWNKIKMNGEVKEEGSNKREIGGNEEDNTEDNIKRFKYKDINSKWEFDIEKICENYTQIKAYLNEFFEDKEIKKIL</sequence>
<dbReference type="HOGENOM" id="CLU_1768630_0_0_1"/>
<dbReference type="Proteomes" id="UP000016927">
    <property type="component" value="Unassembled WGS sequence"/>
</dbReference>
<accession>R0ME04</accession>
<dbReference type="OrthoDB" id="10260173at2759"/>